<evidence type="ECO:0000259" key="12">
    <source>
        <dbReference type="Pfam" id="PF05658"/>
    </source>
</evidence>
<dbReference type="Pfam" id="PF03895">
    <property type="entry name" value="YadA_anchor"/>
    <property type="match status" value="1"/>
</dbReference>
<dbReference type="InterPro" id="IPR005594">
    <property type="entry name" value="YadA_C"/>
</dbReference>
<evidence type="ECO:0000259" key="13">
    <source>
        <dbReference type="Pfam" id="PF05662"/>
    </source>
</evidence>
<dbReference type="GO" id="GO:0009986">
    <property type="term" value="C:cell surface"/>
    <property type="evidence" value="ECO:0007669"/>
    <property type="project" value="UniProtKB-SubCell"/>
</dbReference>
<dbReference type="InterPro" id="IPR024973">
    <property type="entry name" value="ESPR"/>
</dbReference>
<comment type="similarity">
    <text evidence="3">Belongs to the autotransporter-2 (AT-2) (TC 1.B.40) family.</text>
</comment>
<feature type="domain" description="Trimeric autotransporter adhesin YadA-like head" evidence="12">
    <location>
        <begin position="677"/>
        <end position="702"/>
    </location>
</feature>
<keyword evidence="6" id="KW-0812">Transmembrane</keyword>
<dbReference type="EMBL" id="CP055306">
    <property type="protein sequence ID" value="QLB41118.1"/>
    <property type="molecule type" value="Genomic_DNA"/>
</dbReference>
<keyword evidence="4" id="KW-0813">Transport</keyword>
<feature type="domain" description="ESPR" evidence="14">
    <location>
        <begin position="1"/>
        <end position="40"/>
    </location>
</feature>
<keyword evidence="7" id="KW-0732">Signal</keyword>
<feature type="domain" description="Trimeric autotransporter adhesin YadA-like head" evidence="12">
    <location>
        <begin position="237"/>
        <end position="262"/>
    </location>
</feature>
<dbReference type="CDD" id="cd12820">
    <property type="entry name" value="LbR_YadA-like"/>
    <property type="match status" value="4"/>
</dbReference>
<evidence type="ECO:0000313" key="16">
    <source>
        <dbReference type="Proteomes" id="UP000509660"/>
    </source>
</evidence>
<protein>
    <submittedName>
        <fullName evidence="15">YadA-like family protein</fullName>
    </submittedName>
</protein>
<evidence type="ECO:0000256" key="10">
    <source>
        <dbReference type="ARBA" id="ARBA00023237"/>
    </source>
</evidence>
<feature type="domain" description="Trimeric autotransporter adhesin YadA-like stalk" evidence="13">
    <location>
        <begin position="1052"/>
        <end position="1090"/>
    </location>
</feature>
<feature type="domain" description="Trimeric autotransporter adhesin YadA-like head" evidence="12">
    <location>
        <begin position="214"/>
        <end position="235"/>
    </location>
</feature>
<dbReference type="RefSeq" id="WP_176810259.1">
    <property type="nucleotide sequence ID" value="NZ_CP055306.1"/>
</dbReference>
<feature type="domain" description="Trimeric autotransporter adhesin YadA-like stalk" evidence="13">
    <location>
        <begin position="1763"/>
        <end position="1799"/>
    </location>
</feature>
<evidence type="ECO:0000256" key="2">
    <source>
        <dbReference type="ARBA" id="ARBA00004442"/>
    </source>
</evidence>
<feature type="domain" description="Trimeric autotransporter adhesin YadA-like stalk" evidence="13">
    <location>
        <begin position="1932"/>
        <end position="1956"/>
    </location>
</feature>
<dbReference type="GO" id="GO:0015031">
    <property type="term" value="P:protein transport"/>
    <property type="evidence" value="ECO:0007669"/>
    <property type="project" value="UniProtKB-KW"/>
</dbReference>
<evidence type="ECO:0000259" key="14">
    <source>
        <dbReference type="Pfam" id="PF13018"/>
    </source>
</evidence>
<feature type="domain" description="Trimeric autotransporter adhesin YadA-like stalk" evidence="13">
    <location>
        <begin position="809"/>
        <end position="835"/>
    </location>
</feature>
<dbReference type="Pfam" id="PF13018">
    <property type="entry name" value="ESPR"/>
    <property type="match status" value="1"/>
</dbReference>
<evidence type="ECO:0000256" key="9">
    <source>
        <dbReference type="ARBA" id="ARBA00023136"/>
    </source>
</evidence>
<dbReference type="SUPFAM" id="SSF101967">
    <property type="entry name" value="Adhesin YadA, collagen-binding domain"/>
    <property type="match status" value="9"/>
</dbReference>
<evidence type="ECO:0000256" key="8">
    <source>
        <dbReference type="ARBA" id="ARBA00022927"/>
    </source>
</evidence>
<keyword evidence="5" id="KW-1134">Transmembrane beta strand</keyword>
<evidence type="ECO:0000256" key="1">
    <source>
        <dbReference type="ARBA" id="ARBA00004241"/>
    </source>
</evidence>
<reference evidence="15 16" key="1">
    <citation type="submission" date="2020-06" db="EMBL/GenBank/DDBJ databases">
        <title>Mannheimia pernigra sp. nov. isolated from bovine respiratory tract.</title>
        <authorList>
            <person name="Kuhnert P."/>
            <person name="Akarsu-Egger H."/>
        </authorList>
    </citation>
    <scope>NUCLEOTIDE SEQUENCE [LARGE SCALE GENOMIC DNA]</scope>
    <source>
        <strain evidence="15 16">BNO311</strain>
    </source>
</reference>
<dbReference type="Pfam" id="PF05658">
    <property type="entry name" value="YadA_head"/>
    <property type="match status" value="9"/>
</dbReference>
<dbReference type="Gene3D" id="3.30.1300.30">
    <property type="entry name" value="GSPII I/J protein-like"/>
    <property type="match status" value="1"/>
</dbReference>
<feature type="domain" description="Trimeric autotransporter adhesin YadA-like head" evidence="12">
    <location>
        <begin position="128"/>
        <end position="151"/>
    </location>
</feature>
<dbReference type="Gene3D" id="2.20.70.140">
    <property type="match status" value="4"/>
</dbReference>
<feature type="domain" description="Trimeric autotransporter adhesin YadA-like head" evidence="12">
    <location>
        <begin position="98"/>
        <end position="123"/>
    </location>
</feature>
<feature type="domain" description="Trimeric autotransporter adhesin YadA-like C-terminal membrane anchor" evidence="11">
    <location>
        <begin position="2102"/>
        <end position="2162"/>
    </location>
</feature>
<accession>A0A7D5IWW3</accession>
<dbReference type="InterPro" id="IPR008640">
    <property type="entry name" value="Adhesin_Head_dom"/>
</dbReference>
<feature type="domain" description="Trimeric autotransporter adhesin YadA-like stalk" evidence="13">
    <location>
        <begin position="2048"/>
        <end position="2083"/>
    </location>
</feature>
<proteinExistence type="inferred from homology"/>
<evidence type="ECO:0000256" key="6">
    <source>
        <dbReference type="ARBA" id="ARBA00022692"/>
    </source>
</evidence>
<name>A0A7D5IWW3_9PAST</name>
<dbReference type="SUPFAM" id="SSF101999">
    <property type="entry name" value="Trimeric adhesin"/>
    <property type="match status" value="2"/>
</dbReference>
<keyword evidence="16" id="KW-1185">Reference proteome</keyword>
<dbReference type="InterPro" id="IPR011049">
    <property type="entry name" value="Serralysin-like_metalloprot_C"/>
</dbReference>
<dbReference type="Pfam" id="PF05662">
    <property type="entry name" value="YadA_stalk"/>
    <property type="match status" value="6"/>
</dbReference>
<feature type="domain" description="Trimeric autotransporter adhesin YadA-like head" evidence="12">
    <location>
        <begin position="293"/>
        <end position="317"/>
    </location>
</feature>
<sequence length="2162" mass="222504">MNKIYRVVFNKSTQTFQAVCEYASAQGKSTTTVGTTAATSTSERMRFTLIMSSLILSTYGFAADGNKYQTPIVLNQDAYCYYDAASTSVICGDASTTATGNNAVALGKAATASINAVAIGLNAIASVQNATAIGPNSSANGSGAIAIGFQASATRWKSIAIGELAQATGLTSTAIGAGSKAINDNATALGLSSTASGDSTTAIGKLATASHWESTALGNLATASGGSSTALGTRATASGESSVATGQNSTASGLFSTSLGSLAIASEAGSTAIGYFSKATGNTAIALGYRAAASGRDAVALGNSVTASGGGAVAIGNSINVSGENVIAIGSNHPRRVFLAQGSGDIVIGHAAETWASKEGGYQGNMSIGNLSLVGHGAKTNNISIGNNSRVVGEGSSYSVVLGDSAALGAYNIALGIRNSVTNSAIAIGRDNLNAGNLSSAVGAYNTIGSQYSGAVAMGVGNVVGARYATAIGNGALVFGEHSGVFTSAGHDQPSHNIRFAGTHRAAETGTSIVGGTNNFAIGNYNVVGSSSNNNMVLGNQIKVGATNARADVVPVRYLTLQDPVTKEFVNTEALVEESIGPVAGNKYYIFDKNAADNNYKGKLVYSTNGNGVFNTNITLDDPKYQGKLLLGNAYIEAREVVPVFENTVAIENAIAIGQNANVGASNAIAQGKGAQATGEGSIAVGKDAQATGTQSISIGTGNQVKGNNSGAFGDPSIINAENSYSVGNNNKLEAGQSDVFALGNSITQTTNNSVFLGKESAYTQGNSTAGLVKAADANINGLTYGSFAGNSDATTGVVSVGDVNKERRIQNVAAGLISATSTDAINGSQLHSIIKDGRFELFANGTADEIKQGTQVNGQPKDKVADVRWGDKLNLTSADQSVTIAGSSDEKVRTLDFKVNIDEITITKTQDGKLTANTTTLEQDPNKTGAVKALDTDNANKLVKAGDIAKAINESGFVAMSGVEGTGQQLGAKANTLIKSGETVTYKAGDNLSVKQEGANFTFATKEAVNFTTVTTGDTVMNEAGISINNGAAGKPVKLTKNGLDNGGNTITNVKAGVDETDVANVKQVKDARTTVKSSNNSISVVDTNQGANDKNLAYDITVNNQAVVDNAQTPVVYTNKAGVKLYKVNGTFNTQADGSGEEVAADEVLVSINNGRNSTEKPVTLRNVLGNLEVTTSTDTFTKAKQAPNLVDQQRMNNQAATVGDVLNAGFNLQGNSQAVDFVKAYDTINFVDGNVTTATVTTDGKTSKIQYDVKVDDDTIKIDGDKIAANTTTLEQDPAKTGAIKTPDTANANKLVKAGDIAKAINESGFVATSGVEDSGKQLGRPEDKLVKSGDKVAFKAGKNLSVKQEGASFTFATQDDVNFTSVTTGNTVMDDAGISINNGAAGKVVKLTKDGLDNGGNTITNVKEGVNETDVANVKQVKDLRTTIESSNNSISVVNKNANDTEKNFAYDITINNQAVVENAQTPVVYTNKAGVKLYKLANGTFNTQADGNGEEVAADEVLVSINNGRNSTNTPVTLRNVLGNLEVTTSTDTFTKAKQAPNLVDQQRMNNQAATVGDVLNAGFNLKGKGLEKDFVRAYDTIDFVDGNATTAKVTTDGKTSTIQYDVKVDNDTIKIDGEKIAANTTTLEQDPAKTGAIKTPDTANANKLVKAGDIAKAINESGFVATSGVEDSGKQLGRPEDKLVKSGDKVAFKAGNNLTVKQEGANFTFATQDDVNFTTVTTGNTVMNDAGISINNGAAGKPVKLTKNGLDNGGNTIKNVKAGEKDTDAVNVAQLNKAIGGATTQIEQGKNVIVKRENGDKGQAVYTVHSDSSKVTQGDGIVVTHTVESDENGVKTNDYNVALSEDTKNQLKKEESVTSEDTNLLVDNTTTNETGAKEYKLSLNKNLDLTENGLITIGDSKLNKEGLAIEGGPTVKKSGIDAGGQKIANLKDGLIEKGSKDAVNGGQLRRELDNIGWDLAVDGNTAKGSEQGSKKVKNNEKVTLSGGKNMVVSRKDSTIELATSSTPEFDSVKVGNTTISSSIAQDGVNEVNLVSTNNAPTRITNVAPGVKGTDAVNVNQLNQVKNDIGSLSRKVDKINRSVRGIGASSAASSALPQAYLPGKSMLAVASGAYDGATAVSVGYSKASDNSKLILKLQGTASSEGSLSGGVGVGYQW</sequence>
<dbReference type="Gene3D" id="2.150.10.10">
    <property type="entry name" value="Serralysin-like metalloprotease, C-terminal"/>
    <property type="match status" value="6"/>
</dbReference>
<feature type="domain" description="Trimeric autotransporter adhesin YadA-like head" evidence="12">
    <location>
        <begin position="265"/>
        <end position="291"/>
    </location>
</feature>
<feature type="domain" description="Trimeric autotransporter adhesin YadA-like head" evidence="12">
    <location>
        <begin position="181"/>
        <end position="205"/>
    </location>
</feature>
<evidence type="ECO:0000313" key="15">
    <source>
        <dbReference type="EMBL" id="QLB41118.1"/>
    </source>
</evidence>
<dbReference type="Gene3D" id="1.20.5.170">
    <property type="match status" value="1"/>
</dbReference>
<dbReference type="InterPro" id="IPR037174">
    <property type="entry name" value="Trimeric_adhesin"/>
</dbReference>
<evidence type="ECO:0000256" key="7">
    <source>
        <dbReference type="ARBA" id="ARBA00022729"/>
    </source>
</evidence>
<dbReference type="Gene3D" id="3.90.1780.10">
    <property type="entry name" value="Trimeric adhesin"/>
    <property type="match status" value="5"/>
</dbReference>
<feature type="domain" description="Trimeric autotransporter adhesin YadA-like head" evidence="12">
    <location>
        <begin position="158"/>
        <end position="179"/>
    </location>
</feature>
<evidence type="ECO:0000256" key="4">
    <source>
        <dbReference type="ARBA" id="ARBA00022448"/>
    </source>
</evidence>
<evidence type="ECO:0000256" key="3">
    <source>
        <dbReference type="ARBA" id="ARBA00005848"/>
    </source>
</evidence>
<evidence type="ECO:0000259" key="11">
    <source>
        <dbReference type="Pfam" id="PF03895"/>
    </source>
</evidence>
<dbReference type="SUPFAM" id="SSF54523">
    <property type="entry name" value="Pili subunits"/>
    <property type="match status" value="1"/>
</dbReference>
<keyword evidence="10" id="KW-0998">Cell outer membrane</keyword>
<evidence type="ECO:0000256" key="5">
    <source>
        <dbReference type="ARBA" id="ARBA00022452"/>
    </source>
</evidence>
<dbReference type="Proteomes" id="UP000509660">
    <property type="component" value="Chromosome"/>
</dbReference>
<feature type="domain" description="Trimeric autotransporter adhesin YadA-like stalk" evidence="13">
    <location>
        <begin position="1407"/>
        <end position="1448"/>
    </location>
</feature>
<gene>
    <name evidence="15" type="ORF">HV559_09695</name>
</gene>
<dbReference type="InterPro" id="IPR045584">
    <property type="entry name" value="Pilin-like"/>
</dbReference>
<keyword evidence="8" id="KW-0653">Protein transport</keyword>
<organism evidence="15 16">
    <name type="scientific">Mannheimia pernigra</name>
    <dbReference type="NCBI Taxonomy" id="111844"/>
    <lineage>
        <taxon>Bacteria</taxon>
        <taxon>Pseudomonadati</taxon>
        <taxon>Pseudomonadota</taxon>
        <taxon>Gammaproteobacteria</taxon>
        <taxon>Pasteurellales</taxon>
        <taxon>Pasteurellaceae</taxon>
        <taxon>Mannheimia</taxon>
    </lineage>
</organism>
<dbReference type="InterPro" id="IPR008635">
    <property type="entry name" value="Coiled_stalk_dom"/>
</dbReference>
<comment type="subcellular location">
    <subcellularLocation>
        <location evidence="2">Cell outer membrane</location>
    </subcellularLocation>
    <subcellularLocation>
        <location evidence="1">Cell surface</location>
    </subcellularLocation>
</comment>
<keyword evidence="9" id="KW-0472">Membrane</keyword>
<dbReference type="GO" id="GO:0009279">
    <property type="term" value="C:cell outer membrane"/>
    <property type="evidence" value="ECO:0007669"/>
    <property type="project" value="UniProtKB-SubCell"/>
</dbReference>